<gene>
    <name evidence="1" type="ORF">MM415B05685_0002</name>
</gene>
<evidence type="ECO:0000313" key="1">
    <source>
        <dbReference type="EMBL" id="QJA98081.1"/>
    </source>
</evidence>
<protein>
    <submittedName>
        <fullName evidence="1">Uncharacterized protein</fullName>
    </submittedName>
</protein>
<accession>A0A6M3LYT5</accession>
<name>A0A6M3LYT5_9ZZZZ</name>
<dbReference type="AlphaFoldDB" id="A0A6M3LYT5"/>
<reference evidence="1" key="1">
    <citation type="submission" date="2020-03" db="EMBL/GenBank/DDBJ databases">
        <title>The deep terrestrial virosphere.</title>
        <authorList>
            <person name="Holmfeldt K."/>
            <person name="Nilsson E."/>
            <person name="Simone D."/>
            <person name="Lopez-Fernandez M."/>
            <person name="Wu X."/>
            <person name="de Brujin I."/>
            <person name="Lundin D."/>
            <person name="Andersson A."/>
            <person name="Bertilsson S."/>
            <person name="Dopson M."/>
        </authorList>
    </citation>
    <scope>NUCLEOTIDE SEQUENCE</scope>
    <source>
        <strain evidence="1">MM415B05685</strain>
    </source>
</reference>
<proteinExistence type="predicted"/>
<dbReference type="EMBL" id="MT143551">
    <property type="protein sequence ID" value="QJA98081.1"/>
    <property type="molecule type" value="Genomic_DNA"/>
</dbReference>
<sequence length="59" mass="6810">MFSKKELQTTKTFIDRKKGDILNSKKGSDGDYIRDLQSLITLENAVDKKLEQTKESDIF</sequence>
<organism evidence="1">
    <name type="scientific">viral metagenome</name>
    <dbReference type="NCBI Taxonomy" id="1070528"/>
    <lineage>
        <taxon>unclassified sequences</taxon>
        <taxon>metagenomes</taxon>
        <taxon>organismal metagenomes</taxon>
    </lineage>
</organism>